<comment type="subcellular location">
    <subcellularLocation>
        <location evidence="1">Membrane</location>
        <topology evidence="1">Multi-pass membrane protein</topology>
    </subcellularLocation>
</comment>
<dbReference type="CDD" id="cd13963">
    <property type="entry name" value="PT_UbiA_2"/>
    <property type="match status" value="1"/>
</dbReference>
<dbReference type="GO" id="GO:0009247">
    <property type="term" value="P:glycolipid biosynthetic process"/>
    <property type="evidence" value="ECO:0007669"/>
    <property type="project" value="TreeGrafter"/>
</dbReference>
<feature type="transmembrane region" description="Helical" evidence="6">
    <location>
        <begin position="335"/>
        <end position="362"/>
    </location>
</feature>
<keyword evidence="5 6" id="KW-0472">Membrane</keyword>
<dbReference type="Proteomes" id="UP000245911">
    <property type="component" value="Unassembled WGS sequence"/>
</dbReference>
<dbReference type="InterPro" id="IPR036412">
    <property type="entry name" value="HAD-like_sf"/>
</dbReference>
<dbReference type="Gene3D" id="1.10.357.140">
    <property type="entry name" value="UbiA prenyltransferase"/>
    <property type="match status" value="1"/>
</dbReference>
<dbReference type="InterPro" id="IPR023214">
    <property type="entry name" value="HAD_sf"/>
</dbReference>
<dbReference type="AlphaFoldDB" id="A0A2T8HXN5"/>
<feature type="transmembrane region" description="Helical" evidence="6">
    <location>
        <begin position="424"/>
        <end position="442"/>
    </location>
</feature>
<dbReference type="Pfam" id="PF12710">
    <property type="entry name" value="HAD"/>
    <property type="match status" value="1"/>
</dbReference>
<dbReference type="NCBIfam" id="NF006088">
    <property type="entry name" value="PRK08238.1"/>
    <property type="match status" value="1"/>
</dbReference>
<dbReference type="Pfam" id="PF01040">
    <property type="entry name" value="UbiA"/>
    <property type="match status" value="1"/>
</dbReference>
<reference evidence="7 8" key="1">
    <citation type="submission" date="2018-04" db="EMBL/GenBank/DDBJ databases">
        <title>Pararhodobacter oceanense sp. nov., isolated from marine intertidal sediment.</title>
        <authorList>
            <person name="Wang X.-L."/>
            <person name="Du Z.-J."/>
        </authorList>
    </citation>
    <scope>NUCLEOTIDE SEQUENCE [LARGE SCALE GENOMIC DNA]</scope>
    <source>
        <strain evidence="7 8">AM505</strain>
    </source>
</reference>
<dbReference type="OrthoDB" id="9803632at2"/>
<dbReference type="GO" id="GO:0005886">
    <property type="term" value="C:plasma membrane"/>
    <property type="evidence" value="ECO:0007669"/>
    <property type="project" value="TreeGrafter"/>
</dbReference>
<feature type="transmembrane region" description="Helical" evidence="6">
    <location>
        <begin position="206"/>
        <end position="224"/>
    </location>
</feature>
<evidence type="ECO:0000256" key="4">
    <source>
        <dbReference type="ARBA" id="ARBA00022989"/>
    </source>
</evidence>
<sequence length="480" mass="52488">MTMLEIDDTRPVLVIDLDGTLIRSDMLYECFWTGFSRNWRTPLWAVAGLTRGRAALKERMALCGAPDPATLPYTPEVLEHIREWRASGGRTALVTAADQSLADAIGAHLGLFDEIHGSDGETNLKGAKKAALLIERFGAGGYIYAGDSSADLPVWQEAAGAVTVGLNAALRGQVEAQHPGSTHLAPPKSVLPAALRAMRPHQWLKNLLVFFPLVAAHHLLPLAIWQATVAFVAFSLVASSVYLLNDLLDLGSDRMHPRKRNRPLASGALPLRHGMMLVPVLLCAGLAMALLLAPLFLLVLTVYYLLTISYSLWLKRRPIIDICTLASLYTLRMAAGAAATGITLSVWLLAFSAFLFFSLAAVKRQAELVDMVHRGIDEIAGRGYRVGDLAVVTQMAVASGFASVVVLMLYLNEPTVQQLYRFPVLIWVACLILLYWNTRMILKAQRGEMDDDPVVFTARDRVSRMAFVLIVGLFLAAGYL</sequence>
<feature type="transmembrane region" description="Helical" evidence="6">
    <location>
        <begin position="391"/>
        <end position="412"/>
    </location>
</feature>
<dbReference type="PANTHER" id="PTHR11048:SF5">
    <property type="entry name" value="DECAPRENYL-PHOSPHATE PHOSPHORIBOSYLTRANSFERASE"/>
    <property type="match status" value="1"/>
</dbReference>
<evidence type="ECO:0000256" key="6">
    <source>
        <dbReference type="SAM" id="Phobius"/>
    </source>
</evidence>
<keyword evidence="7" id="KW-0808">Transferase</keyword>
<dbReference type="PANTHER" id="PTHR11048">
    <property type="entry name" value="PRENYLTRANSFERASES"/>
    <property type="match status" value="1"/>
</dbReference>
<dbReference type="RefSeq" id="WP_116556536.1">
    <property type="nucleotide sequence ID" value="NZ_QDKM01000001.1"/>
</dbReference>
<protein>
    <submittedName>
        <fullName evidence="7">UbiA family prenyltransferase</fullName>
    </submittedName>
</protein>
<evidence type="ECO:0000256" key="3">
    <source>
        <dbReference type="ARBA" id="ARBA00022692"/>
    </source>
</evidence>
<feature type="transmembrane region" description="Helical" evidence="6">
    <location>
        <begin position="295"/>
        <end position="314"/>
    </location>
</feature>
<keyword evidence="3 6" id="KW-0812">Transmembrane</keyword>
<accession>A0A2T8HXN5</accession>
<evidence type="ECO:0000256" key="1">
    <source>
        <dbReference type="ARBA" id="ARBA00004141"/>
    </source>
</evidence>
<name>A0A2T8HXN5_9RHOB</name>
<evidence type="ECO:0000256" key="2">
    <source>
        <dbReference type="ARBA" id="ARBA00022475"/>
    </source>
</evidence>
<dbReference type="GO" id="GO:0016765">
    <property type="term" value="F:transferase activity, transferring alkyl or aryl (other than methyl) groups"/>
    <property type="evidence" value="ECO:0007669"/>
    <property type="project" value="InterPro"/>
</dbReference>
<evidence type="ECO:0000313" key="8">
    <source>
        <dbReference type="Proteomes" id="UP000245911"/>
    </source>
</evidence>
<dbReference type="Gene3D" id="3.40.50.1000">
    <property type="entry name" value="HAD superfamily/HAD-like"/>
    <property type="match status" value="1"/>
</dbReference>
<feature type="transmembrane region" description="Helical" evidence="6">
    <location>
        <begin position="462"/>
        <end position="479"/>
    </location>
</feature>
<dbReference type="SUPFAM" id="SSF56784">
    <property type="entry name" value="HAD-like"/>
    <property type="match status" value="1"/>
</dbReference>
<dbReference type="InterPro" id="IPR039653">
    <property type="entry name" value="Prenyltransferase"/>
</dbReference>
<dbReference type="InterPro" id="IPR044878">
    <property type="entry name" value="UbiA_sf"/>
</dbReference>
<keyword evidence="4 6" id="KW-1133">Transmembrane helix</keyword>
<feature type="transmembrane region" description="Helical" evidence="6">
    <location>
        <begin position="269"/>
        <end position="289"/>
    </location>
</feature>
<dbReference type="EMBL" id="QDKM01000001">
    <property type="protein sequence ID" value="PVH30132.1"/>
    <property type="molecule type" value="Genomic_DNA"/>
</dbReference>
<feature type="transmembrane region" description="Helical" evidence="6">
    <location>
        <begin position="230"/>
        <end position="248"/>
    </location>
</feature>
<keyword evidence="2" id="KW-1003">Cell membrane</keyword>
<keyword evidence="8" id="KW-1185">Reference proteome</keyword>
<dbReference type="InterPro" id="IPR000537">
    <property type="entry name" value="UbiA_prenyltransferase"/>
</dbReference>
<comment type="caution">
    <text evidence="7">The sequence shown here is derived from an EMBL/GenBank/DDBJ whole genome shotgun (WGS) entry which is preliminary data.</text>
</comment>
<proteinExistence type="predicted"/>
<gene>
    <name evidence="7" type="ORF">DDE20_00750</name>
</gene>
<evidence type="ECO:0000313" key="7">
    <source>
        <dbReference type="EMBL" id="PVH30132.1"/>
    </source>
</evidence>
<evidence type="ECO:0000256" key="5">
    <source>
        <dbReference type="ARBA" id="ARBA00023136"/>
    </source>
</evidence>
<organism evidence="7 8">
    <name type="scientific">Pararhodobacter oceanensis</name>
    <dbReference type="NCBI Taxonomy" id="2172121"/>
    <lineage>
        <taxon>Bacteria</taxon>
        <taxon>Pseudomonadati</taxon>
        <taxon>Pseudomonadota</taxon>
        <taxon>Alphaproteobacteria</taxon>
        <taxon>Rhodobacterales</taxon>
        <taxon>Paracoccaceae</taxon>
        <taxon>Pararhodobacter</taxon>
    </lineage>
</organism>
<dbReference type="CDD" id="cd07519">
    <property type="entry name" value="HAD_PTase"/>
    <property type="match status" value="1"/>
</dbReference>